<keyword evidence="1" id="KW-0238">DNA-binding</keyword>
<accession>A0A388T8R8</accession>
<dbReference type="EMBL" id="BGZL01000025">
    <property type="protein sequence ID" value="GBQ03955.1"/>
    <property type="molecule type" value="Genomic_DNA"/>
</dbReference>
<dbReference type="Proteomes" id="UP000265354">
    <property type="component" value="Unassembled WGS sequence"/>
</dbReference>
<evidence type="ECO:0000313" key="4">
    <source>
        <dbReference type="Proteomes" id="UP000265354"/>
    </source>
</evidence>
<evidence type="ECO:0000256" key="2">
    <source>
        <dbReference type="ARBA" id="ARBA00023172"/>
    </source>
</evidence>
<dbReference type="InterPro" id="IPR011010">
    <property type="entry name" value="DNA_brk_join_enz"/>
</dbReference>
<dbReference type="InterPro" id="IPR010998">
    <property type="entry name" value="Integrase_recombinase_N"/>
</dbReference>
<reference evidence="3 4" key="1">
    <citation type="submission" date="2018-07" db="EMBL/GenBank/DDBJ databases">
        <title>Whole Genome Shotgun Sequence of Streptomyces spongiicola strain 531S.</title>
        <authorList>
            <person name="Dohra H."/>
            <person name="Kodani S."/>
        </authorList>
    </citation>
    <scope>NUCLEOTIDE SEQUENCE [LARGE SCALE GENOMIC DNA]</scope>
    <source>
        <strain evidence="3 4">531S</strain>
    </source>
</reference>
<gene>
    <name evidence="3" type="ORF">SSP531S_54360</name>
</gene>
<dbReference type="Gene3D" id="1.10.443.10">
    <property type="entry name" value="Intergrase catalytic core"/>
    <property type="match status" value="1"/>
</dbReference>
<dbReference type="InterPro" id="IPR013762">
    <property type="entry name" value="Integrase-like_cat_sf"/>
</dbReference>
<dbReference type="Gene3D" id="1.10.150.130">
    <property type="match status" value="1"/>
</dbReference>
<keyword evidence="2" id="KW-0233">DNA recombination</keyword>
<protein>
    <recommendedName>
        <fullName evidence="5">Core-binding (CB) domain-containing protein</fullName>
    </recommendedName>
</protein>
<evidence type="ECO:0000256" key="1">
    <source>
        <dbReference type="ARBA" id="ARBA00023125"/>
    </source>
</evidence>
<proteinExistence type="predicted"/>
<dbReference type="GO" id="GO:0006310">
    <property type="term" value="P:DNA recombination"/>
    <property type="evidence" value="ECO:0007669"/>
    <property type="project" value="UniProtKB-KW"/>
</dbReference>
<dbReference type="AlphaFoldDB" id="A0A388T8R8"/>
<dbReference type="GO" id="GO:0015074">
    <property type="term" value="P:DNA integration"/>
    <property type="evidence" value="ECO:0007669"/>
    <property type="project" value="InterPro"/>
</dbReference>
<name>A0A388T8R8_9ACTN</name>
<comment type="caution">
    <text evidence="3">The sequence shown here is derived from an EMBL/GenBank/DDBJ whole genome shotgun (WGS) entry which is preliminary data.</text>
</comment>
<evidence type="ECO:0008006" key="5">
    <source>
        <dbReference type="Google" id="ProtNLM"/>
    </source>
</evidence>
<evidence type="ECO:0000313" key="3">
    <source>
        <dbReference type="EMBL" id="GBQ03955.1"/>
    </source>
</evidence>
<sequence length="326" mass="36912">MYRRGSTIDGYESHVRVHLKPRIGNHRLDRLNVGDLVEMFDAIEEHNEQILVENANRRAQAARCKPAEPGRPIPAERARIAEERATLAEMKPLRKITGASTRQRIRATLRAALNDAIAQRLITFDPASHVELETGKRPKALVWTEERVAQWKRTGEKLSAVMVLTPQQTGAFLDRAAKHRLYAPYHLIAFRGLRRGEACGRQWTDTDLGAALLTVATQLVQRGWKVEESAPRTDSGERVIALDSETVKVLKAHRKRQLKERLKWGEWGEAYVETGRVFTQGNGEWPHPAWVTDQFQRLAPRRVCPRSGCTTCATAPRCSLSRPART</sequence>
<dbReference type="GO" id="GO:0003677">
    <property type="term" value="F:DNA binding"/>
    <property type="evidence" value="ECO:0007669"/>
    <property type="project" value="UniProtKB-KW"/>
</dbReference>
<dbReference type="SUPFAM" id="SSF56349">
    <property type="entry name" value="DNA breaking-rejoining enzymes"/>
    <property type="match status" value="1"/>
</dbReference>
<organism evidence="3 4">
    <name type="scientific">Streptomyces spongiicola</name>
    <dbReference type="NCBI Taxonomy" id="1690221"/>
    <lineage>
        <taxon>Bacteria</taxon>
        <taxon>Bacillati</taxon>
        <taxon>Actinomycetota</taxon>
        <taxon>Actinomycetes</taxon>
        <taxon>Kitasatosporales</taxon>
        <taxon>Streptomycetaceae</taxon>
        <taxon>Streptomyces</taxon>
    </lineage>
</organism>